<comment type="caution">
    <text evidence="2">The sequence shown here is derived from an EMBL/GenBank/DDBJ whole genome shotgun (WGS) entry which is preliminary data.</text>
</comment>
<evidence type="ECO:0000313" key="3">
    <source>
        <dbReference type="Proteomes" id="UP000659904"/>
    </source>
</evidence>
<dbReference type="Proteomes" id="UP000659904">
    <property type="component" value="Unassembled WGS sequence"/>
</dbReference>
<organism evidence="2 3">
    <name type="scientific">Catellatospora citrea</name>
    <dbReference type="NCBI Taxonomy" id="53366"/>
    <lineage>
        <taxon>Bacteria</taxon>
        <taxon>Bacillati</taxon>
        <taxon>Actinomycetota</taxon>
        <taxon>Actinomycetes</taxon>
        <taxon>Micromonosporales</taxon>
        <taxon>Micromonosporaceae</taxon>
        <taxon>Catellatospora</taxon>
    </lineage>
</organism>
<keyword evidence="1" id="KW-0812">Transmembrane</keyword>
<keyword evidence="3" id="KW-1185">Reference proteome</keyword>
<reference evidence="2 3" key="1">
    <citation type="submission" date="2021-01" db="EMBL/GenBank/DDBJ databases">
        <title>Whole genome shotgun sequence of Catellatospora citrea NBRC 14495.</title>
        <authorList>
            <person name="Komaki H."/>
            <person name="Tamura T."/>
        </authorList>
    </citation>
    <scope>NUCLEOTIDE SEQUENCE [LARGE SCALE GENOMIC DNA]</scope>
    <source>
        <strain evidence="2 3">NBRC 14495</strain>
    </source>
</reference>
<proteinExistence type="predicted"/>
<gene>
    <name evidence="2" type="ORF">Cci01nite_40690</name>
</gene>
<dbReference type="AlphaFoldDB" id="A0A8J3P237"/>
<accession>A0A8J3P237</accession>
<evidence type="ECO:0000256" key="1">
    <source>
        <dbReference type="SAM" id="Phobius"/>
    </source>
</evidence>
<feature type="transmembrane region" description="Helical" evidence="1">
    <location>
        <begin position="42"/>
        <end position="63"/>
    </location>
</feature>
<evidence type="ECO:0000313" key="2">
    <source>
        <dbReference type="EMBL" id="GIF98975.1"/>
    </source>
</evidence>
<keyword evidence="1" id="KW-1133">Transmembrane helix</keyword>
<protein>
    <submittedName>
        <fullName evidence="2">Uncharacterized protein</fullName>
    </submittedName>
</protein>
<dbReference type="EMBL" id="BONH01000017">
    <property type="protein sequence ID" value="GIF98975.1"/>
    <property type="molecule type" value="Genomic_DNA"/>
</dbReference>
<name>A0A8J3P237_9ACTN</name>
<keyword evidence="1" id="KW-0472">Membrane</keyword>
<sequence>MSLHTKLALSFFVPSAVVATVNAWAFRAFPEQWGGPNIGGGFIQLLAYAGMLVGVIFFVLAVMKKRRDKPTV</sequence>